<dbReference type="OrthoDB" id="680366at2"/>
<organism evidence="1 2">
    <name type="scientific">Sporocytophaga myxococcoides</name>
    <dbReference type="NCBI Taxonomy" id="153721"/>
    <lineage>
        <taxon>Bacteria</taxon>
        <taxon>Pseudomonadati</taxon>
        <taxon>Bacteroidota</taxon>
        <taxon>Cytophagia</taxon>
        <taxon>Cytophagales</taxon>
        <taxon>Cytophagaceae</taxon>
        <taxon>Sporocytophaga</taxon>
    </lineage>
</organism>
<reference evidence="1 2" key="1">
    <citation type="submission" date="2014-09" db="EMBL/GenBank/DDBJ databases">
        <title>Sporocytophaga myxococcoides PG-01 genome sequencing.</title>
        <authorList>
            <person name="Liu L."/>
            <person name="Gao P.J."/>
            <person name="Chen G.J."/>
            <person name="Wang L.S."/>
        </authorList>
    </citation>
    <scope>NUCLEOTIDE SEQUENCE [LARGE SCALE GENOMIC DNA]</scope>
    <source>
        <strain evidence="1 2">PG-01</strain>
    </source>
</reference>
<dbReference type="STRING" id="153721.MYP_3824"/>
<accession>A0A098LJD8</accession>
<dbReference type="eggNOG" id="ENOG5031PF8">
    <property type="taxonomic scope" value="Bacteria"/>
</dbReference>
<dbReference type="EMBL" id="BBLT01000008">
    <property type="protein sequence ID" value="GAL86594.1"/>
    <property type="molecule type" value="Genomic_DNA"/>
</dbReference>
<proteinExistence type="predicted"/>
<evidence type="ECO:0000313" key="1">
    <source>
        <dbReference type="EMBL" id="GAL86594.1"/>
    </source>
</evidence>
<dbReference type="AlphaFoldDB" id="A0A098LJD8"/>
<protein>
    <submittedName>
        <fullName evidence="1">Uncharacterized protein</fullName>
    </submittedName>
</protein>
<dbReference type="Proteomes" id="UP000030185">
    <property type="component" value="Unassembled WGS sequence"/>
</dbReference>
<name>A0A098LJD8_9BACT</name>
<sequence length="130" mass="16006">MIADEKRRLISWLHFDERLWLNKLEFCNDELKIFQERLEEIASDYTDMNVKIQIEQFQNKFFIQHDEIIKLKHDINRMGRVLAEFEKDFSNAVDERTADEHYNLEERMDSFNEIFDDLKADFRAFLEKYM</sequence>
<gene>
    <name evidence="1" type="ORF">MYP_3824</name>
</gene>
<comment type="caution">
    <text evidence="1">The sequence shown here is derived from an EMBL/GenBank/DDBJ whole genome shotgun (WGS) entry which is preliminary data.</text>
</comment>
<dbReference type="RefSeq" id="WP_156140724.1">
    <property type="nucleotide sequence ID" value="NZ_BBLT01000008.1"/>
</dbReference>
<evidence type="ECO:0000313" key="2">
    <source>
        <dbReference type="Proteomes" id="UP000030185"/>
    </source>
</evidence>
<keyword evidence="2" id="KW-1185">Reference proteome</keyword>